<dbReference type="Proteomes" id="UP000054359">
    <property type="component" value="Unassembled WGS sequence"/>
</dbReference>
<keyword evidence="3" id="KW-1185">Reference proteome</keyword>
<organism evidence="2 3">
    <name type="scientific">Stegodyphus mimosarum</name>
    <name type="common">African social velvet spider</name>
    <dbReference type="NCBI Taxonomy" id="407821"/>
    <lineage>
        <taxon>Eukaryota</taxon>
        <taxon>Metazoa</taxon>
        <taxon>Ecdysozoa</taxon>
        <taxon>Arthropoda</taxon>
        <taxon>Chelicerata</taxon>
        <taxon>Arachnida</taxon>
        <taxon>Araneae</taxon>
        <taxon>Araneomorphae</taxon>
        <taxon>Entelegynae</taxon>
        <taxon>Eresoidea</taxon>
        <taxon>Eresidae</taxon>
        <taxon>Stegodyphus</taxon>
    </lineage>
</organism>
<name>A0A087SVV8_STEMI</name>
<proteinExistence type="predicted"/>
<sequence length="102" mass="11344">MAWYIFNLWQSIRAYLPGSCGDRTELDHFAKHGHNKSDTELSSFRHTGETGTAEPRIAGTEDYDTDAPYTSPPGGEFESEFGGKGSEIDEWQAGWNVTNAIQ</sequence>
<protein>
    <submittedName>
        <fullName evidence="2">Uncharacterized protein</fullName>
    </submittedName>
</protein>
<accession>A0A087SVV8</accession>
<feature type="non-terminal residue" evidence="2">
    <location>
        <position position="102"/>
    </location>
</feature>
<reference evidence="2 3" key="1">
    <citation type="submission" date="2013-11" db="EMBL/GenBank/DDBJ databases">
        <title>Genome sequencing of Stegodyphus mimosarum.</title>
        <authorList>
            <person name="Bechsgaard J."/>
        </authorList>
    </citation>
    <scope>NUCLEOTIDE SEQUENCE [LARGE SCALE GENOMIC DNA]</scope>
</reference>
<gene>
    <name evidence="2" type="ORF">X975_25591</name>
</gene>
<evidence type="ECO:0000313" key="2">
    <source>
        <dbReference type="EMBL" id="KFM56997.1"/>
    </source>
</evidence>
<evidence type="ECO:0000256" key="1">
    <source>
        <dbReference type="SAM" id="MobiDB-lite"/>
    </source>
</evidence>
<dbReference type="AlphaFoldDB" id="A0A087SVV8"/>
<feature type="region of interest" description="Disordered" evidence="1">
    <location>
        <begin position="34"/>
        <end position="84"/>
    </location>
</feature>
<dbReference type="EMBL" id="KK112187">
    <property type="protein sequence ID" value="KFM56997.1"/>
    <property type="molecule type" value="Genomic_DNA"/>
</dbReference>
<evidence type="ECO:0000313" key="3">
    <source>
        <dbReference type="Proteomes" id="UP000054359"/>
    </source>
</evidence>